<feature type="region of interest" description="Disordered" evidence="1">
    <location>
        <begin position="858"/>
        <end position="885"/>
    </location>
</feature>
<feature type="compositionally biased region" description="Low complexity" evidence="1">
    <location>
        <begin position="770"/>
        <end position="781"/>
    </location>
</feature>
<protein>
    <recommendedName>
        <fullName evidence="2">PID domain-containing protein</fullName>
    </recommendedName>
</protein>
<evidence type="ECO:0000256" key="1">
    <source>
        <dbReference type="SAM" id="MobiDB-lite"/>
    </source>
</evidence>
<feature type="region of interest" description="Disordered" evidence="1">
    <location>
        <begin position="1314"/>
        <end position="1344"/>
    </location>
</feature>
<dbReference type="PANTHER" id="PTHR21219">
    <property type="entry name" value="FI19613P1"/>
    <property type="match status" value="1"/>
</dbReference>
<feature type="region of interest" description="Disordered" evidence="1">
    <location>
        <begin position="194"/>
        <end position="255"/>
    </location>
</feature>
<reference evidence="3" key="1">
    <citation type="submission" date="2021-12" db="EMBL/GenBank/DDBJ databases">
        <authorList>
            <person name="King R."/>
        </authorList>
    </citation>
    <scope>NUCLEOTIDE SEQUENCE</scope>
</reference>
<dbReference type="SMART" id="SM00462">
    <property type="entry name" value="PTB"/>
    <property type="match status" value="2"/>
</dbReference>
<feature type="region of interest" description="Disordered" evidence="1">
    <location>
        <begin position="917"/>
        <end position="965"/>
    </location>
</feature>
<organism evidence="3 4">
    <name type="scientific">Chrysodeixis includens</name>
    <name type="common">Soybean looper</name>
    <name type="synonym">Pseudoplusia includens</name>
    <dbReference type="NCBI Taxonomy" id="689277"/>
    <lineage>
        <taxon>Eukaryota</taxon>
        <taxon>Metazoa</taxon>
        <taxon>Ecdysozoa</taxon>
        <taxon>Arthropoda</taxon>
        <taxon>Hexapoda</taxon>
        <taxon>Insecta</taxon>
        <taxon>Pterygota</taxon>
        <taxon>Neoptera</taxon>
        <taxon>Endopterygota</taxon>
        <taxon>Lepidoptera</taxon>
        <taxon>Glossata</taxon>
        <taxon>Ditrysia</taxon>
        <taxon>Noctuoidea</taxon>
        <taxon>Noctuidae</taxon>
        <taxon>Plusiinae</taxon>
        <taxon>Chrysodeixis</taxon>
    </lineage>
</organism>
<dbReference type="InterPro" id="IPR006020">
    <property type="entry name" value="PTB/PI_dom"/>
</dbReference>
<feature type="domain" description="PID" evidence="2">
    <location>
        <begin position="4"/>
        <end position="161"/>
    </location>
</feature>
<keyword evidence="4" id="KW-1185">Reference proteome</keyword>
<feature type="compositionally biased region" description="Basic residues" evidence="1">
    <location>
        <begin position="1333"/>
        <end position="1343"/>
    </location>
</feature>
<name>A0A9N8KZF9_CHRIL</name>
<feature type="compositionally biased region" description="Basic residues" evidence="1">
    <location>
        <begin position="1153"/>
        <end position="1162"/>
    </location>
</feature>
<feature type="compositionally biased region" description="Basic residues" evidence="1">
    <location>
        <begin position="234"/>
        <end position="244"/>
    </location>
</feature>
<evidence type="ECO:0000313" key="4">
    <source>
        <dbReference type="Proteomes" id="UP001154114"/>
    </source>
</evidence>
<feature type="compositionally biased region" description="Basic and acidic residues" evidence="1">
    <location>
        <begin position="815"/>
        <end position="828"/>
    </location>
</feature>
<dbReference type="Proteomes" id="UP001154114">
    <property type="component" value="Chromosome 21"/>
</dbReference>
<proteinExistence type="predicted"/>
<evidence type="ECO:0000313" key="3">
    <source>
        <dbReference type="EMBL" id="CAD0204197.1"/>
    </source>
</evidence>
<gene>
    <name evidence="3" type="ORF">CINC_LOCUS6507</name>
</gene>
<feature type="domain" description="PID" evidence="2">
    <location>
        <begin position="573"/>
        <end position="763"/>
    </location>
</feature>
<dbReference type="OrthoDB" id="5959615at2759"/>
<accession>A0A9N8KZF9</accession>
<dbReference type="PANTHER" id="PTHR21219:SF4">
    <property type="entry name" value="PID DOMAIN-CONTAINING PROTEIN"/>
    <property type="match status" value="1"/>
</dbReference>
<dbReference type="CDD" id="cd01217">
    <property type="entry name" value="PTB_CG12581"/>
    <property type="match status" value="1"/>
</dbReference>
<feature type="region of interest" description="Disordered" evidence="1">
    <location>
        <begin position="756"/>
        <end position="844"/>
    </location>
</feature>
<feature type="region of interest" description="Disordered" evidence="1">
    <location>
        <begin position="1108"/>
        <end position="1189"/>
    </location>
</feature>
<dbReference type="SUPFAM" id="SSF50729">
    <property type="entry name" value="PH domain-like"/>
    <property type="match status" value="1"/>
</dbReference>
<dbReference type="EMBL" id="LR824024">
    <property type="protein sequence ID" value="CAD0204197.1"/>
    <property type="molecule type" value="Genomic_DNA"/>
</dbReference>
<sequence>MESTPICRCRVLYLGSAVPQQSKDGLQGIQEPLRELYPEKGATNSGIDSWLSVWSNGILLENIDESGSRVARFFPISSLHYCAAVRRVTVEGAPRFLPLDSPFARAPAPRRPPLFAAVLRRTQGIKVLECHAFICRREAAANALVRCCFHAYADSSYAKRLEAERAPPQLPPDQDEELEVYDGDENHKVWVGETERDDASDDIPHPARAPRPRQITRPASVPPPPPPPEEPKKKATTKKMKKKSSASADELYAGPAPVMNGRSLGRAPPAWAAAQPMLLVAHPAATLPHARHATLGHRRPPALAGFPPAGGRARLQYATVDPRRSKPPPPPALKAAQSMTGLEAADDAGGIYRKKGHLNERAFSYSIRQEHRSRSHGSLANLKFAAPPEVESGREELKKEREIMQLVAGLQLGEDERRELPHVMRQRHAPRCSGRLGRVRQYADKYWAQGPPACQDMVTCDNQSAPLGGFRLGAREDEPRRARAPSVSSLTYKHKIDALFDDTRSLNSHYAPVQPLEREPKVSSTQEGKITIYEDDDGYCQSKISNMNNTVQDRIERMFADVAGESKLPAESIGVHIFNVHYLGSTPLHSKVTSLSGLQTPLRDLYFTYRRNYRHKNGLNGRLEISKSGLKVKYKGDKGDLEQLNPFPTIAVWSAVKFVVQPSECDDRDLCYAFLPLITDPDNIDRQALFKTLESPDKKYILSHNENSHSPLFAVVMRKIGVAKQLECHGFVCQTTEDAIVVAATLYKSLMAHMSRQGHNDKKKLKNRNGVSCMSVGSSMSPNDIPVRPPRKKRSTSSLSGDSDRADGYSASESFIEKPRLERTKKISSESLPHPPPPPSILPAEMKRITVEEVKAKLDSIKHNDTSGSDTQDSKKSLKKLQNPSIRQIQNLKNIHSSESSVRSKVSEKIELFRELERRKSLQRPPTLPPPIPIKPPSEAPPEPPKEPLRRSQSGRKSINESGDILTKVAIPRSGSFLNAGGLTRYKSIGHRNNGKKGGGSPLGFNELFNEFKVQENLHSMDEILNAIIDAEGMSFNDLKPIYKEFLLKLAVTLTKDEIFQHSKAIMKKQKKKILRRNSMFQNKRRKILKGASGLRMVFRLPFGKDIKNKESQAPGSEDLVKDPVSESSVSTSSYDIRQFRPKEPMLPPPKRQASRQRHSKRSDKVVQVSKRTGKSRPGERTSTSEDSDFLTLSNRLGCQNRNSSSGYVSCSECESESCIDRCYCSLKGDSKSKCYCSAVEAKDPAKTKLLSKSKSCKDCYGEYYDGDFSYCSCDSESCADSNKCYCTSPRRVQAAHSMEYLRSPTSSYCERMMRSHDEKSGRSSRWGSGSGARRRGERARRARSSDSVALDYELLLQNKPRARNMQRLTVRSTGAGSQDALSVKKSAEMAALFADVRLSQRTDVRGLARRLPRAAPGRTRAALAPALSLPHVAAGMPHNILPPLSRNASLEDTLGYLP</sequence>
<evidence type="ECO:0000259" key="2">
    <source>
        <dbReference type="SMART" id="SM00462"/>
    </source>
</evidence>
<feature type="compositionally biased region" description="Pro residues" evidence="1">
    <location>
        <begin position="926"/>
        <end position="943"/>
    </location>
</feature>